<gene>
    <name evidence="1" type="ORF">ATL42_1101</name>
</gene>
<organism evidence="1 2">
    <name type="scientific">Sanguibacter antarcticus</name>
    <dbReference type="NCBI Taxonomy" id="372484"/>
    <lineage>
        <taxon>Bacteria</taxon>
        <taxon>Bacillati</taxon>
        <taxon>Actinomycetota</taxon>
        <taxon>Actinomycetes</taxon>
        <taxon>Micrococcales</taxon>
        <taxon>Sanguibacteraceae</taxon>
        <taxon>Sanguibacter</taxon>
    </lineage>
</organism>
<dbReference type="Proteomes" id="UP000225548">
    <property type="component" value="Unassembled WGS sequence"/>
</dbReference>
<accession>A0A2A9E3U9</accession>
<sequence>MRAVGTSLARYFSGVRVRPDAAYSWNVDFITAQMIKRVLRAVTP</sequence>
<proteinExistence type="predicted"/>
<dbReference type="RefSeq" id="WP_281254273.1">
    <property type="nucleotide sequence ID" value="NZ_PDJG01000001.1"/>
</dbReference>
<comment type="caution">
    <text evidence="1">The sequence shown here is derived from an EMBL/GenBank/DDBJ whole genome shotgun (WGS) entry which is preliminary data.</text>
</comment>
<dbReference type="EMBL" id="PDJG01000001">
    <property type="protein sequence ID" value="PFG33241.1"/>
    <property type="molecule type" value="Genomic_DNA"/>
</dbReference>
<dbReference type="AlphaFoldDB" id="A0A2A9E3U9"/>
<evidence type="ECO:0000313" key="2">
    <source>
        <dbReference type="Proteomes" id="UP000225548"/>
    </source>
</evidence>
<name>A0A2A9E3U9_9MICO</name>
<evidence type="ECO:0000313" key="1">
    <source>
        <dbReference type="EMBL" id="PFG33241.1"/>
    </source>
</evidence>
<protein>
    <submittedName>
        <fullName evidence="1">Uncharacterized protein</fullName>
    </submittedName>
</protein>
<reference evidence="1 2" key="1">
    <citation type="submission" date="2017-10" db="EMBL/GenBank/DDBJ databases">
        <title>Sequencing the genomes of 1000 actinobacteria strains.</title>
        <authorList>
            <person name="Klenk H.-P."/>
        </authorList>
    </citation>
    <scope>NUCLEOTIDE SEQUENCE [LARGE SCALE GENOMIC DNA]</scope>
    <source>
        <strain evidence="1 2">DSM 18966</strain>
    </source>
</reference>
<keyword evidence="2" id="KW-1185">Reference proteome</keyword>